<dbReference type="EMBL" id="JACIEV010000001">
    <property type="protein sequence ID" value="MBB4152290.1"/>
    <property type="molecule type" value="Genomic_DNA"/>
</dbReference>
<reference evidence="1 2" key="1">
    <citation type="submission" date="2020-08" db="EMBL/GenBank/DDBJ databases">
        <title>Genomic Encyclopedia of Type Strains, Phase IV (KMG-IV): sequencing the most valuable type-strain genomes for metagenomic binning, comparative biology and taxonomic classification.</title>
        <authorList>
            <person name="Goeker M."/>
        </authorList>
    </citation>
    <scope>NUCLEOTIDE SEQUENCE [LARGE SCALE GENOMIC DNA]</scope>
    <source>
        <strain evidence="1 2">YC6723</strain>
    </source>
</reference>
<evidence type="ECO:0008006" key="3">
    <source>
        <dbReference type="Google" id="ProtNLM"/>
    </source>
</evidence>
<organism evidence="1 2">
    <name type="scientific">Sphingomonas jinjuensis</name>
    <dbReference type="NCBI Taxonomy" id="535907"/>
    <lineage>
        <taxon>Bacteria</taxon>
        <taxon>Pseudomonadati</taxon>
        <taxon>Pseudomonadota</taxon>
        <taxon>Alphaproteobacteria</taxon>
        <taxon>Sphingomonadales</taxon>
        <taxon>Sphingomonadaceae</taxon>
        <taxon>Sphingomonas</taxon>
    </lineage>
</organism>
<evidence type="ECO:0000313" key="1">
    <source>
        <dbReference type="EMBL" id="MBB4152290.1"/>
    </source>
</evidence>
<sequence>MALPFAPANPEHTIEEDRPTGVILITVKGFFDLATLRIHFAQCAAIVGCWRAADRPIRVLIDAVDLKPHSPEGQACVQEATSRIYRSGDKVAIVVCSSLVKMQMRRALRQPDILNLFISKSAALVWLDAFNHPAVVYPSAIQPQP</sequence>
<dbReference type="Proteomes" id="UP000529795">
    <property type="component" value="Unassembled WGS sequence"/>
</dbReference>
<accession>A0A840F381</accession>
<gene>
    <name evidence="1" type="ORF">GGQ80_000166</name>
</gene>
<dbReference type="RefSeq" id="WP_183981818.1">
    <property type="nucleotide sequence ID" value="NZ_JACIEV010000001.1"/>
</dbReference>
<evidence type="ECO:0000313" key="2">
    <source>
        <dbReference type="Proteomes" id="UP000529795"/>
    </source>
</evidence>
<comment type="caution">
    <text evidence="1">The sequence shown here is derived from an EMBL/GenBank/DDBJ whole genome shotgun (WGS) entry which is preliminary data.</text>
</comment>
<proteinExistence type="predicted"/>
<name>A0A840F381_9SPHN</name>
<dbReference type="AlphaFoldDB" id="A0A840F381"/>
<keyword evidence="2" id="KW-1185">Reference proteome</keyword>
<protein>
    <recommendedName>
        <fullName evidence="3">STAS domain-containing protein</fullName>
    </recommendedName>
</protein>